<dbReference type="AlphaFoldDB" id="A0A5A7PGN9"/>
<dbReference type="EMBL" id="BKCP01004517">
    <property type="protein sequence ID" value="GER31950.1"/>
    <property type="molecule type" value="Genomic_DNA"/>
</dbReference>
<comment type="caution">
    <text evidence="1">The sequence shown here is derived from an EMBL/GenBank/DDBJ whole genome shotgun (WGS) entry which is preliminary data.</text>
</comment>
<dbReference type="GO" id="GO:0016740">
    <property type="term" value="F:transferase activity"/>
    <property type="evidence" value="ECO:0007669"/>
    <property type="project" value="UniProtKB-KW"/>
</dbReference>
<keyword evidence="1" id="KW-0808">Transferase</keyword>
<name>A0A5A7PGN9_STRAF</name>
<reference evidence="2" key="1">
    <citation type="journal article" date="2019" name="Curr. Biol.">
        <title>Genome Sequence of Striga asiatica Provides Insight into the Evolution of Plant Parasitism.</title>
        <authorList>
            <person name="Yoshida S."/>
            <person name="Kim S."/>
            <person name="Wafula E.K."/>
            <person name="Tanskanen J."/>
            <person name="Kim Y.M."/>
            <person name="Honaas L."/>
            <person name="Yang Z."/>
            <person name="Spallek T."/>
            <person name="Conn C.E."/>
            <person name="Ichihashi Y."/>
            <person name="Cheong K."/>
            <person name="Cui S."/>
            <person name="Der J.P."/>
            <person name="Gundlach H."/>
            <person name="Jiao Y."/>
            <person name="Hori C."/>
            <person name="Ishida J.K."/>
            <person name="Kasahara H."/>
            <person name="Kiba T."/>
            <person name="Kim M.S."/>
            <person name="Koo N."/>
            <person name="Laohavisit A."/>
            <person name="Lee Y.H."/>
            <person name="Lumba S."/>
            <person name="McCourt P."/>
            <person name="Mortimer J.C."/>
            <person name="Mutuku J.M."/>
            <person name="Nomura T."/>
            <person name="Sasaki-Sekimoto Y."/>
            <person name="Seto Y."/>
            <person name="Wang Y."/>
            <person name="Wakatake T."/>
            <person name="Sakakibara H."/>
            <person name="Demura T."/>
            <person name="Yamaguchi S."/>
            <person name="Yoneyama K."/>
            <person name="Manabe R.I."/>
            <person name="Nelson D.C."/>
            <person name="Schulman A.H."/>
            <person name="Timko M.P."/>
            <person name="dePamphilis C.W."/>
            <person name="Choi D."/>
            <person name="Shirasu K."/>
        </authorList>
    </citation>
    <scope>NUCLEOTIDE SEQUENCE [LARGE SCALE GENOMIC DNA]</scope>
    <source>
        <strain evidence="2">cv. UVA1</strain>
    </source>
</reference>
<evidence type="ECO:0000313" key="1">
    <source>
        <dbReference type="EMBL" id="GER31950.1"/>
    </source>
</evidence>
<gene>
    <name evidence="1" type="ORF">STAS_07996</name>
</gene>
<protein>
    <submittedName>
        <fullName evidence="1">UDP-N-acetylglucosamine--N-acetylmuramyl-(Pentapeptide) pyrophosphoryl-undecaprenol N-acetylglucosaminetransferase</fullName>
    </submittedName>
</protein>
<accession>A0A5A7PGN9</accession>
<sequence>MEASDIGKVVGNVFAGRALGFSWFFDREAIQDRVPDFPAKYEGKTIERALHRNNLKKKLILPATLLVVEPIYQVLNVEAATEVVEGPAATTEPVVEADSQVTVDQVIAEPTSDQAVVEGSSASPS</sequence>
<proteinExistence type="predicted"/>
<keyword evidence="2" id="KW-1185">Reference proteome</keyword>
<dbReference type="Proteomes" id="UP000325081">
    <property type="component" value="Unassembled WGS sequence"/>
</dbReference>
<evidence type="ECO:0000313" key="2">
    <source>
        <dbReference type="Proteomes" id="UP000325081"/>
    </source>
</evidence>
<organism evidence="1 2">
    <name type="scientific">Striga asiatica</name>
    <name type="common">Asiatic witchweed</name>
    <name type="synonym">Buchnera asiatica</name>
    <dbReference type="NCBI Taxonomy" id="4170"/>
    <lineage>
        <taxon>Eukaryota</taxon>
        <taxon>Viridiplantae</taxon>
        <taxon>Streptophyta</taxon>
        <taxon>Embryophyta</taxon>
        <taxon>Tracheophyta</taxon>
        <taxon>Spermatophyta</taxon>
        <taxon>Magnoliopsida</taxon>
        <taxon>eudicotyledons</taxon>
        <taxon>Gunneridae</taxon>
        <taxon>Pentapetalae</taxon>
        <taxon>asterids</taxon>
        <taxon>lamiids</taxon>
        <taxon>Lamiales</taxon>
        <taxon>Orobanchaceae</taxon>
        <taxon>Buchnereae</taxon>
        <taxon>Striga</taxon>
    </lineage>
</organism>